<feature type="region of interest" description="Disordered" evidence="1">
    <location>
        <begin position="73"/>
        <end position="103"/>
    </location>
</feature>
<gene>
    <name evidence="2" type="ORF">BEMITA_LOCUS9580</name>
</gene>
<proteinExistence type="predicted"/>
<keyword evidence="3" id="KW-1185">Reference proteome</keyword>
<evidence type="ECO:0000256" key="1">
    <source>
        <dbReference type="SAM" id="MobiDB-lite"/>
    </source>
</evidence>
<evidence type="ECO:0000313" key="2">
    <source>
        <dbReference type="EMBL" id="CAH0390896.1"/>
    </source>
</evidence>
<evidence type="ECO:0000313" key="3">
    <source>
        <dbReference type="Proteomes" id="UP001152759"/>
    </source>
</evidence>
<protein>
    <recommendedName>
        <fullName evidence="4">Tesmin/TSO1-like CXC domain-containing protein</fullName>
    </recommendedName>
</protein>
<dbReference type="AlphaFoldDB" id="A0A9P0AHM4"/>
<feature type="compositionally biased region" description="Polar residues" evidence="1">
    <location>
        <begin position="73"/>
        <end position="83"/>
    </location>
</feature>
<dbReference type="EMBL" id="OU963866">
    <property type="protein sequence ID" value="CAH0390896.1"/>
    <property type="molecule type" value="Genomic_DNA"/>
</dbReference>
<feature type="region of interest" description="Disordered" evidence="1">
    <location>
        <begin position="1"/>
        <end position="21"/>
    </location>
</feature>
<name>A0A9P0AHM4_BEMTA</name>
<reference evidence="2" key="1">
    <citation type="submission" date="2021-12" db="EMBL/GenBank/DDBJ databases">
        <authorList>
            <person name="King R."/>
        </authorList>
    </citation>
    <scope>NUCLEOTIDE SEQUENCE</scope>
</reference>
<sequence>MNAASDANSKRVREEEEEERDKVIQLTLRRKSILSASTSGWGGGGGASKRPTSHTLFFLAWQCCCHRLSSIRSTHGDNSSLSCATPRLGPDPNPPRPMSELDPESWRAYSRGSTTQKLAVSHGPETDSSESAILIPHRDLDRSHCVLVSRYFRRSKSSLVQEWQGEKNDPCNWDWKATKNGLTPITTLDSPAPENILKLIACKCKKGCRKTCGCRKNGLRCTILCQMCNQSSDNFQMEHTLQGEEEEGYVDEPEIMTF</sequence>
<organism evidence="2 3">
    <name type="scientific">Bemisia tabaci</name>
    <name type="common">Sweetpotato whitefly</name>
    <name type="synonym">Aleurodes tabaci</name>
    <dbReference type="NCBI Taxonomy" id="7038"/>
    <lineage>
        <taxon>Eukaryota</taxon>
        <taxon>Metazoa</taxon>
        <taxon>Ecdysozoa</taxon>
        <taxon>Arthropoda</taxon>
        <taxon>Hexapoda</taxon>
        <taxon>Insecta</taxon>
        <taxon>Pterygota</taxon>
        <taxon>Neoptera</taxon>
        <taxon>Paraneoptera</taxon>
        <taxon>Hemiptera</taxon>
        <taxon>Sternorrhyncha</taxon>
        <taxon>Aleyrodoidea</taxon>
        <taxon>Aleyrodidae</taxon>
        <taxon>Aleyrodinae</taxon>
        <taxon>Bemisia</taxon>
    </lineage>
</organism>
<evidence type="ECO:0008006" key="4">
    <source>
        <dbReference type="Google" id="ProtNLM"/>
    </source>
</evidence>
<dbReference type="Proteomes" id="UP001152759">
    <property type="component" value="Chromosome 5"/>
</dbReference>
<accession>A0A9P0AHM4</accession>